<dbReference type="AlphaFoldDB" id="R6J815"/>
<reference evidence="1" key="1">
    <citation type="submission" date="2012-11" db="EMBL/GenBank/DDBJ databases">
        <title>Dependencies among metagenomic species, viruses, plasmids and units of genetic variation.</title>
        <authorList>
            <person name="Nielsen H.B."/>
            <person name="Almeida M."/>
            <person name="Juncker A.S."/>
            <person name="Rasmussen S."/>
            <person name="Li J."/>
            <person name="Sunagawa S."/>
            <person name="Plichta D."/>
            <person name="Gautier L."/>
            <person name="Le Chatelier E."/>
            <person name="Peletier E."/>
            <person name="Bonde I."/>
            <person name="Nielsen T."/>
            <person name="Manichanh C."/>
            <person name="Arumugam M."/>
            <person name="Batto J."/>
            <person name="Santos M.B.Q.D."/>
            <person name="Blom N."/>
            <person name="Borruel N."/>
            <person name="Burgdorf K.S."/>
            <person name="Boumezbeur F."/>
            <person name="Casellas F."/>
            <person name="Dore J."/>
            <person name="Guarner F."/>
            <person name="Hansen T."/>
            <person name="Hildebrand F."/>
            <person name="Kaas R.S."/>
            <person name="Kennedy S."/>
            <person name="Kristiansen K."/>
            <person name="Kultima J.R."/>
            <person name="Leonard P."/>
            <person name="Levenez F."/>
            <person name="Lund O."/>
            <person name="Moumen B."/>
            <person name="Le Paslier D."/>
            <person name="Pons N."/>
            <person name="Pedersen O."/>
            <person name="Prifti E."/>
            <person name="Qin J."/>
            <person name="Raes J."/>
            <person name="Tap J."/>
            <person name="Tims S."/>
            <person name="Ussery D.W."/>
            <person name="Yamada T."/>
            <person name="MetaHit consortium"/>
            <person name="Renault P."/>
            <person name="Sicheritz-Ponten T."/>
            <person name="Bork P."/>
            <person name="Wang J."/>
            <person name="Brunak S."/>
            <person name="Ehrlich S.D."/>
        </authorList>
    </citation>
    <scope>NUCLEOTIDE SEQUENCE [LARGE SCALE GENOMIC DNA]</scope>
</reference>
<keyword evidence="4" id="KW-1185">Reference proteome</keyword>
<organism evidence="1">
    <name type="scientific">Phascolarctobacterium faecium</name>
    <dbReference type="NCBI Taxonomy" id="33025"/>
    <lineage>
        <taxon>Bacteria</taxon>
        <taxon>Bacillati</taxon>
        <taxon>Bacillota</taxon>
        <taxon>Negativicutes</taxon>
        <taxon>Acidaminococcales</taxon>
        <taxon>Acidaminococcaceae</taxon>
        <taxon>Phascolarctobacterium</taxon>
    </lineage>
</organism>
<accession>R6J815</accession>
<evidence type="ECO:0000313" key="2">
    <source>
        <dbReference type="EMBL" id="MTT75204.1"/>
    </source>
</evidence>
<dbReference type="Proteomes" id="UP000443070">
    <property type="component" value="Unassembled WGS sequence"/>
</dbReference>
<dbReference type="STRING" id="1262914.BN533_01483"/>
<dbReference type="Proteomes" id="UP000484547">
    <property type="component" value="Unassembled WGS sequence"/>
</dbReference>
<dbReference type="HOGENOM" id="CLU_195254_0_0_9"/>
<evidence type="ECO:0000313" key="4">
    <source>
        <dbReference type="Proteomes" id="UP000443070"/>
    </source>
</evidence>
<dbReference type="EMBL" id="WNBW01000001">
    <property type="protein sequence ID" value="MTU03336.1"/>
    <property type="molecule type" value="Genomic_DNA"/>
</dbReference>
<dbReference type="EMBL" id="WNBM01000001">
    <property type="protein sequence ID" value="MTT75204.1"/>
    <property type="molecule type" value="Genomic_DNA"/>
</dbReference>
<reference evidence="4 5" key="2">
    <citation type="journal article" date="2019" name="Nat. Med.">
        <title>A library of human gut bacterial isolates paired with longitudinal multiomics data enables mechanistic microbiome research.</title>
        <authorList>
            <person name="Poyet M."/>
            <person name="Groussin M."/>
            <person name="Gibbons S.M."/>
            <person name="Avila-Pacheco J."/>
            <person name="Jiang X."/>
            <person name="Kearney S.M."/>
            <person name="Perrotta A.R."/>
            <person name="Berdy B."/>
            <person name="Zhao S."/>
            <person name="Lieberman T.D."/>
            <person name="Swanson P.K."/>
            <person name="Smith M."/>
            <person name="Roesemann S."/>
            <person name="Alexander J.E."/>
            <person name="Rich S.A."/>
            <person name="Livny J."/>
            <person name="Vlamakis H."/>
            <person name="Clish C."/>
            <person name="Bullock K."/>
            <person name="Deik A."/>
            <person name="Scott J."/>
            <person name="Pierce K.A."/>
            <person name="Xavier R.J."/>
            <person name="Alm E.J."/>
        </authorList>
    </citation>
    <scope>NUCLEOTIDE SEQUENCE [LARGE SCALE GENOMIC DNA]</scope>
    <source>
        <strain evidence="2 5">BIOML-A13</strain>
        <strain evidence="3 4">BIOML-A3</strain>
    </source>
</reference>
<gene>
    <name evidence="1" type="ORF">BN533_01483</name>
    <name evidence="2" type="ORF">GMD11_02835</name>
    <name evidence="3" type="ORF">GMD18_02835</name>
</gene>
<dbReference type="EMBL" id="CBDS010000087">
    <property type="protein sequence ID" value="CDB46427.1"/>
    <property type="molecule type" value="Genomic_DNA"/>
</dbReference>
<evidence type="ECO:0000313" key="1">
    <source>
        <dbReference type="EMBL" id="CDB46427.1"/>
    </source>
</evidence>
<sequence>MLIPDVLALPLAEAIARLEAAEIGYTVADTQPPRRQNEVVAEKIAVEYVVRQSLLSDNKVALVTVKKYRKEVLENGISNQ</sequence>
<accession>A0A6I3S036</accession>
<dbReference type="RefSeq" id="WP_021718383.1">
    <property type="nucleotide sequence ID" value="NZ_CATZQN010000002.1"/>
</dbReference>
<evidence type="ECO:0000313" key="3">
    <source>
        <dbReference type="EMBL" id="MTU03336.1"/>
    </source>
</evidence>
<comment type="caution">
    <text evidence="1">The sequence shown here is derived from an EMBL/GenBank/DDBJ whole genome shotgun (WGS) entry which is preliminary data.</text>
</comment>
<proteinExistence type="predicted"/>
<protein>
    <submittedName>
        <fullName evidence="1">Uncharacterized protein</fullName>
    </submittedName>
</protein>
<name>R6J815_9FIRM</name>
<evidence type="ECO:0000313" key="5">
    <source>
        <dbReference type="Proteomes" id="UP000484547"/>
    </source>
</evidence>